<reference evidence="2 3" key="1">
    <citation type="journal article" date="2004" name="Proc. Natl. Acad. Sci. U.S.A.">
        <title>Genomic plasticity of the causative agent of melioidosis, Burkholderia pseudomallei.</title>
        <authorList>
            <person name="Holden M.T.G."/>
            <person name="Titball R.W."/>
            <person name="Peacock S.J."/>
            <person name="Cerdeno-Tarraga A.M."/>
            <person name="Atkins T."/>
            <person name="Crossman L.C."/>
            <person name="Pitt T."/>
            <person name="Churcher C."/>
            <person name="Mungall K."/>
            <person name="Bentley S.D."/>
            <person name="Sebaihia M."/>
            <person name="Thomson N.R."/>
            <person name="Bason N."/>
            <person name="Beacham I.R."/>
            <person name="Brooks K."/>
            <person name="Brown K.A."/>
            <person name="Brown N.F."/>
            <person name="Challis G.L."/>
            <person name="Cherevach I."/>
            <person name="Chillingworth T."/>
            <person name="Cronin A."/>
            <person name="Crosset B."/>
            <person name="Davis P."/>
            <person name="DeShazer D."/>
            <person name="Feltwell T."/>
            <person name="Fraser A."/>
            <person name="Hance Z."/>
            <person name="Hauser H."/>
            <person name="Holroyd S."/>
            <person name="Jagels K."/>
            <person name="Keith K.E."/>
            <person name="Maddison M."/>
            <person name="Moule S."/>
            <person name="Price C."/>
            <person name="Quail M.A."/>
            <person name="Rabbinowitsch E."/>
            <person name="Rutherford K."/>
            <person name="Sanders M."/>
            <person name="Simmonds M."/>
            <person name="Songsivilai S."/>
            <person name="Stevens K."/>
            <person name="Tumapa S."/>
            <person name="Vesaratchavest M."/>
            <person name="Whitehead S."/>
            <person name="Yeats C."/>
            <person name="Barrell B.G."/>
            <person name="Oyston P.C.F."/>
            <person name="Parkhill J."/>
        </authorList>
    </citation>
    <scope>NUCLEOTIDE SEQUENCE [LARGE SCALE GENOMIC DNA]</scope>
    <source>
        <strain evidence="2 3">K96243</strain>
    </source>
</reference>
<dbReference type="EMBL" id="BX571965">
    <property type="protein sequence ID" value="CAH34294.1"/>
    <property type="molecule type" value="Genomic_DNA"/>
</dbReference>
<organism evidence="2 3">
    <name type="scientific">Burkholderia pseudomallei (strain K96243)</name>
    <dbReference type="NCBI Taxonomy" id="272560"/>
    <lineage>
        <taxon>Bacteria</taxon>
        <taxon>Pseudomonadati</taxon>
        <taxon>Pseudomonadota</taxon>
        <taxon>Betaproteobacteria</taxon>
        <taxon>Burkholderiales</taxon>
        <taxon>Burkholderiaceae</taxon>
        <taxon>Burkholderia</taxon>
        <taxon>pseudomallei group</taxon>
    </lineage>
</organism>
<dbReference type="Proteomes" id="UP000000605">
    <property type="component" value="Chromosome 1"/>
</dbReference>
<dbReference type="Pfam" id="PF04536">
    <property type="entry name" value="TPM_phosphatase"/>
    <property type="match status" value="1"/>
</dbReference>
<dbReference type="Gene3D" id="3.10.310.50">
    <property type="match status" value="1"/>
</dbReference>
<evidence type="ECO:0000313" key="2">
    <source>
        <dbReference type="EMBL" id="CAH34294.1"/>
    </source>
</evidence>
<dbReference type="PANTHER" id="PTHR30373:SF8">
    <property type="entry name" value="BLL7265 PROTEIN"/>
    <property type="match status" value="1"/>
</dbReference>
<dbReference type="eggNOG" id="COG3762">
    <property type="taxonomic scope" value="Bacteria"/>
</dbReference>
<proteinExistence type="predicted"/>
<dbReference type="AlphaFoldDB" id="Q63Y83"/>
<keyword evidence="3" id="KW-1185">Reference proteome</keyword>
<dbReference type="PATRIC" id="fig|272560.6.peg.335"/>
<dbReference type="InterPro" id="IPR007621">
    <property type="entry name" value="TPM_dom"/>
</dbReference>
<sequence>MMDIARIARHLSMTRWRVAAAFPKRTLGKIERAIEASHEKHVGQLRFAVEGALHASMLLRGITARERAIDVFSELRVWDTEHNNGVLIYLLLADHDVEIVADRGIHARVDGDEWERVCRAMEAQFRRGRFEAGSIHGIEAVTALLARHYPSRRAPGGAWPSTPVVL</sequence>
<feature type="domain" description="TPM" evidence="1">
    <location>
        <begin position="22"/>
        <end position="143"/>
    </location>
</feature>
<dbReference type="KEGG" id="bps:BPSL0305"/>
<gene>
    <name evidence="2" type="ordered locus">BPSL0305</name>
</gene>
<protein>
    <recommendedName>
        <fullName evidence="1">TPM domain-containing protein</fullName>
    </recommendedName>
</protein>
<evidence type="ECO:0000259" key="1">
    <source>
        <dbReference type="Pfam" id="PF04536"/>
    </source>
</evidence>
<dbReference type="STRING" id="272560.BPSL0305"/>
<name>Q63Y83_BURPS</name>
<accession>Q63Y83</accession>
<dbReference type="PANTHER" id="PTHR30373">
    <property type="entry name" value="UPF0603 PROTEIN YGCG"/>
    <property type="match status" value="1"/>
</dbReference>
<evidence type="ECO:0000313" key="3">
    <source>
        <dbReference type="Proteomes" id="UP000000605"/>
    </source>
</evidence>